<dbReference type="GeneID" id="13542408"/>
<dbReference type="InParanoid" id="H6QUD7"/>
<name>H6QUD7_PUCGT</name>
<accession>H6QUD7</accession>
<dbReference type="EMBL" id="DS178336">
    <property type="protein sequence ID" value="EHS64600.1"/>
    <property type="molecule type" value="Genomic_DNA"/>
</dbReference>
<evidence type="ECO:0000313" key="2">
    <source>
        <dbReference type="Proteomes" id="UP000008783"/>
    </source>
</evidence>
<dbReference type="VEuPathDB" id="FungiDB:PGTG_22388"/>
<dbReference type="HOGENOM" id="CLU_2639278_0_0_1"/>
<protein>
    <submittedName>
        <fullName evidence="1">Uncharacterized protein</fullName>
    </submittedName>
</protein>
<dbReference type="KEGG" id="pgr:PGTG_22388"/>
<sequence>MAEKVGKAEWNVVGTGWIRRSVGGQKLNPGGQSLPPVARLRVCWRCSERLARQWNWPLRGGKQAFLPIGGGGHIYSD</sequence>
<keyword evidence="2" id="KW-1185">Reference proteome</keyword>
<gene>
    <name evidence="1" type="ORF">PGTG_22388</name>
</gene>
<reference evidence="2" key="1">
    <citation type="journal article" date="2011" name="Proc. Natl. Acad. Sci. U.S.A.">
        <title>Obligate biotrophy features unraveled by the genomic analysis of rust fungi.</title>
        <authorList>
            <person name="Duplessis S."/>
            <person name="Cuomo C.A."/>
            <person name="Lin Y.-C."/>
            <person name="Aerts A."/>
            <person name="Tisserant E."/>
            <person name="Veneault-Fourrey C."/>
            <person name="Joly D.L."/>
            <person name="Hacquard S."/>
            <person name="Amselem J."/>
            <person name="Cantarel B.L."/>
            <person name="Chiu R."/>
            <person name="Coutinho P.M."/>
            <person name="Feau N."/>
            <person name="Field M."/>
            <person name="Frey P."/>
            <person name="Gelhaye E."/>
            <person name="Goldberg J."/>
            <person name="Grabherr M.G."/>
            <person name="Kodira C.D."/>
            <person name="Kohler A."/>
            <person name="Kuees U."/>
            <person name="Lindquist E.A."/>
            <person name="Lucas S.M."/>
            <person name="Mago R."/>
            <person name="Mauceli E."/>
            <person name="Morin E."/>
            <person name="Murat C."/>
            <person name="Pangilinan J.L."/>
            <person name="Park R."/>
            <person name="Pearson M."/>
            <person name="Quesneville H."/>
            <person name="Rouhier N."/>
            <person name="Sakthikumar S."/>
            <person name="Salamov A.A."/>
            <person name="Schmutz J."/>
            <person name="Selles B."/>
            <person name="Shapiro H."/>
            <person name="Tanguay P."/>
            <person name="Tuskan G.A."/>
            <person name="Henrissat B."/>
            <person name="Van de Peer Y."/>
            <person name="Rouze P."/>
            <person name="Ellis J.G."/>
            <person name="Dodds P.N."/>
            <person name="Schein J.E."/>
            <person name="Zhong S."/>
            <person name="Hamelin R.C."/>
            <person name="Grigoriev I.V."/>
            <person name="Szabo L.J."/>
            <person name="Martin F."/>
        </authorList>
    </citation>
    <scope>NUCLEOTIDE SEQUENCE [LARGE SCALE GENOMIC DNA]</scope>
    <source>
        <strain evidence="2">CRL 75-36-700-3 / race SCCL</strain>
    </source>
</reference>
<dbReference type="AlphaFoldDB" id="H6QUD7"/>
<organism evidence="1 2">
    <name type="scientific">Puccinia graminis f. sp. tritici (strain CRL 75-36-700-3 / race SCCL)</name>
    <name type="common">Black stem rust fungus</name>
    <dbReference type="NCBI Taxonomy" id="418459"/>
    <lineage>
        <taxon>Eukaryota</taxon>
        <taxon>Fungi</taxon>
        <taxon>Dikarya</taxon>
        <taxon>Basidiomycota</taxon>
        <taxon>Pucciniomycotina</taxon>
        <taxon>Pucciniomycetes</taxon>
        <taxon>Pucciniales</taxon>
        <taxon>Pucciniaceae</taxon>
        <taxon>Puccinia</taxon>
    </lineage>
</organism>
<dbReference type="Proteomes" id="UP000008783">
    <property type="component" value="Unassembled WGS sequence"/>
</dbReference>
<evidence type="ECO:0000313" key="1">
    <source>
        <dbReference type="EMBL" id="EHS64600.1"/>
    </source>
</evidence>
<dbReference type="RefSeq" id="XP_003888880.1">
    <property type="nucleotide sequence ID" value="XM_003888831.1"/>
</dbReference>
<proteinExistence type="predicted"/>